<keyword evidence="2" id="KW-1185">Reference proteome</keyword>
<comment type="caution">
    <text evidence="1">The sequence shown here is derived from an EMBL/GenBank/DDBJ whole genome shotgun (WGS) entry which is preliminary data.</text>
</comment>
<dbReference type="Pfam" id="PF09580">
    <property type="entry name" value="Spore_YhcN_YlaJ"/>
    <property type="match status" value="1"/>
</dbReference>
<protein>
    <submittedName>
        <fullName evidence="1">YhcN/YlaJ family sporulation lipoprotein</fullName>
    </submittedName>
</protein>
<dbReference type="InterPro" id="IPR019076">
    <property type="entry name" value="Spore_lipoprot_YhcN/YlaJ-like"/>
</dbReference>
<proteinExistence type="predicted"/>
<keyword evidence="1" id="KW-0449">Lipoprotein</keyword>
<dbReference type="PROSITE" id="PS51257">
    <property type="entry name" value="PROKAR_LIPOPROTEIN"/>
    <property type="match status" value="1"/>
</dbReference>
<accession>A0ABU9XEE5</accession>
<organism evidence="1 2">
    <name type="scientific">Ornithinibacillus xuwenensis</name>
    <dbReference type="NCBI Taxonomy" id="3144668"/>
    <lineage>
        <taxon>Bacteria</taxon>
        <taxon>Bacillati</taxon>
        <taxon>Bacillota</taxon>
        <taxon>Bacilli</taxon>
        <taxon>Bacillales</taxon>
        <taxon>Bacillaceae</taxon>
        <taxon>Ornithinibacillus</taxon>
    </lineage>
</organism>
<dbReference type="RefSeq" id="WP_345824077.1">
    <property type="nucleotide sequence ID" value="NZ_JBDIML010000001.1"/>
</dbReference>
<dbReference type="EMBL" id="JBDIML010000001">
    <property type="protein sequence ID" value="MEN2766631.1"/>
    <property type="molecule type" value="Genomic_DNA"/>
</dbReference>
<evidence type="ECO:0000313" key="2">
    <source>
        <dbReference type="Proteomes" id="UP001444625"/>
    </source>
</evidence>
<gene>
    <name evidence="1" type="ORF">ABC228_05470</name>
</gene>
<reference evidence="1 2" key="1">
    <citation type="submission" date="2024-05" db="EMBL/GenBank/DDBJ databases">
        <authorList>
            <person name="Haq I."/>
            <person name="Ullah Z."/>
            <person name="Ahmad R."/>
            <person name="Li M."/>
            <person name="Tong Y."/>
        </authorList>
    </citation>
    <scope>NUCLEOTIDE SEQUENCE [LARGE SCALE GENOMIC DNA]</scope>
    <source>
        <strain evidence="1 2">16A2E</strain>
    </source>
</reference>
<dbReference type="Proteomes" id="UP001444625">
    <property type="component" value="Unassembled WGS sequence"/>
</dbReference>
<evidence type="ECO:0000313" key="1">
    <source>
        <dbReference type="EMBL" id="MEN2766631.1"/>
    </source>
</evidence>
<name>A0ABU9XEE5_9BACI</name>
<sequence length="155" mass="17850">MFTNRFLIIVGLISLLLTGCGNETGKQSGTKNSVNITNISNQNVYDQEPSNKAKKLLAAKKNVTAIDAVNTDKKMIIAIEVPHHERFQLKDIRDKLTKELKKQFKQEEITVELSTDQKIIWELEKLEEKLQKNNISNKELKKEIKRISKLMKEQT</sequence>